<keyword evidence="16" id="KW-1185">Reference proteome</keyword>
<reference evidence="15" key="1">
    <citation type="journal article" date="2020" name="Appl. Environ. Microbiol.">
        <title>Medium-Chain Fatty Acid Synthesis by 'Candidatus Weimeria bifida' gen. nov., sp. nov., and 'Candidatus Pseudoramibacter fermentans' sp. nov.</title>
        <authorList>
            <person name="Scarborough M.J."/>
            <person name="Myers K.S."/>
            <person name="Donohue T.J."/>
            <person name="Noguera D.R."/>
        </authorList>
    </citation>
    <scope>NUCLEOTIDE SEQUENCE</scope>
    <source>
        <strain evidence="15">EUB1.1</strain>
    </source>
</reference>
<dbReference type="GO" id="GO:0004370">
    <property type="term" value="F:glycerol kinase activity"/>
    <property type="evidence" value="ECO:0007669"/>
    <property type="project" value="UniProtKB-UniRule"/>
</dbReference>
<dbReference type="PIRSF" id="PIRSF000538">
    <property type="entry name" value="GlpK"/>
    <property type="match status" value="1"/>
</dbReference>
<dbReference type="InterPro" id="IPR000577">
    <property type="entry name" value="Carb_kinase_FGGY"/>
</dbReference>
<dbReference type="CDD" id="cd07786">
    <property type="entry name" value="FGGY_EcGK_like"/>
    <property type="match status" value="1"/>
</dbReference>
<protein>
    <recommendedName>
        <fullName evidence="11">Glycerol kinase</fullName>
        <ecNumber evidence="11">2.7.1.30</ecNumber>
    </recommendedName>
    <alternativeName>
        <fullName evidence="11">ATP:glycerol 3-phosphotransferase</fullName>
    </alternativeName>
    <alternativeName>
        <fullName evidence="11">Glycerokinase</fullName>
        <shortName evidence="11">GK</shortName>
    </alternativeName>
</protein>
<accession>A0A6L5GSP8</accession>
<keyword evidence="7 11" id="KW-0067">ATP-binding</keyword>
<dbReference type="GO" id="GO:0005524">
    <property type="term" value="F:ATP binding"/>
    <property type="evidence" value="ECO:0007669"/>
    <property type="project" value="UniProtKB-UniRule"/>
</dbReference>
<evidence type="ECO:0000256" key="5">
    <source>
        <dbReference type="ARBA" id="ARBA00022777"/>
    </source>
</evidence>
<feature type="binding site" evidence="11">
    <location>
        <position position="12"/>
    </location>
    <ligand>
        <name>ATP</name>
        <dbReference type="ChEBI" id="CHEBI:30616"/>
    </ligand>
</feature>
<dbReference type="InterPro" id="IPR005999">
    <property type="entry name" value="Glycerol_kin"/>
</dbReference>
<feature type="binding site" evidence="11">
    <location>
        <position position="12"/>
    </location>
    <ligand>
        <name>sn-glycerol 3-phosphate</name>
        <dbReference type="ChEBI" id="CHEBI:57597"/>
    </ligand>
</feature>
<dbReference type="EC" id="2.7.1.30" evidence="11"/>
<keyword evidence="3 11" id="KW-0808">Transferase</keyword>
<feature type="binding site" evidence="11">
    <location>
        <position position="265"/>
    </location>
    <ligand>
        <name>ATP</name>
        <dbReference type="ChEBI" id="CHEBI:30616"/>
    </ligand>
</feature>
<feature type="binding site" evidence="11">
    <location>
        <position position="244"/>
    </location>
    <ligand>
        <name>glycerol</name>
        <dbReference type="ChEBI" id="CHEBI:17754"/>
    </ligand>
</feature>
<dbReference type="Proteomes" id="UP000473648">
    <property type="component" value="Unassembled WGS sequence"/>
</dbReference>
<evidence type="ECO:0000256" key="4">
    <source>
        <dbReference type="ARBA" id="ARBA00022741"/>
    </source>
</evidence>
<dbReference type="GO" id="GO:0006072">
    <property type="term" value="P:glycerol-3-phosphate metabolic process"/>
    <property type="evidence" value="ECO:0007669"/>
    <property type="project" value="InterPro"/>
</dbReference>
<sequence>MKQYILVMDQGTTGSRGVVYDETGNVVAIDYAEYKQYYPQSGWWEQDANDVWQVTLKTSQNAIAKAGITGQDIKAIGITNQRETTVMWDSETGEPVYHDIVWGCRRTAPIVERLRQEGYNAMFNHKTGLVLDPTYSGTKIRWILDNVPEAAEKAKQGRLKFGNIDCWLLWNLTCGRVHATDCSNAARTLLFNPYEGKWDNALIEALDVPAEILPEVKDSVGYFGTADPKWFGAEIPITGIAGDQSAALFGQACFEEGSAKNTYGTSAVPLMFTGDKAPRTETGLMTLAWGIDGHLSYSMGASILIAGQVVQWLRDKMQFFEKSGESEAMAASIPNNGGIFFVPAFTGLGAPFYDPKARGMIIGITADTTQEQITRAALESMAYQTRDLLEDMAEHSGIALKELKVDGGASQNDFLMQFQADILNCRVIRPKDIETTAKGACYLAGLGCGVWKDQSELKDLWEADKVFEPRMGDTEREALYEQWREAVKRSSNWARE</sequence>
<dbReference type="InterPro" id="IPR043129">
    <property type="entry name" value="ATPase_NBD"/>
</dbReference>
<feature type="binding site" evidence="11">
    <location>
        <position position="307"/>
    </location>
    <ligand>
        <name>ADP</name>
        <dbReference type="ChEBI" id="CHEBI:456216"/>
    </ligand>
</feature>
<comment type="function">
    <text evidence="9 11">Key enzyme in the regulation of glycerol uptake and metabolism. Catalyzes the phosphorylation of glycerol to yield sn-glycerol 3-phosphate.</text>
</comment>
<comment type="catalytic activity">
    <reaction evidence="8 11">
        <text>glycerol + ATP = sn-glycerol 3-phosphate + ADP + H(+)</text>
        <dbReference type="Rhea" id="RHEA:21644"/>
        <dbReference type="ChEBI" id="CHEBI:15378"/>
        <dbReference type="ChEBI" id="CHEBI:17754"/>
        <dbReference type="ChEBI" id="CHEBI:30616"/>
        <dbReference type="ChEBI" id="CHEBI:57597"/>
        <dbReference type="ChEBI" id="CHEBI:456216"/>
        <dbReference type="EC" id="2.7.1.30"/>
    </reaction>
</comment>
<evidence type="ECO:0000256" key="10">
    <source>
        <dbReference type="ARBA" id="ARBA00063665"/>
    </source>
</evidence>
<feature type="binding site" evidence="11">
    <location>
        <position position="408"/>
    </location>
    <ligand>
        <name>ADP</name>
        <dbReference type="ChEBI" id="CHEBI:456216"/>
    </ligand>
</feature>
<dbReference type="NCBIfam" id="NF000756">
    <property type="entry name" value="PRK00047.1"/>
    <property type="match status" value="1"/>
</dbReference>
<gene>
    <name evidence="11 15" type="primary">glpK</name>
    <name evidence="15" type="ORF">FRC53_07685</name>
</gene>
<feature type="binding site" evidence="11">
    <location>
        <position position="82"/>
    </location>
    <ligand>
        <name>glycerol</name>
        <dbReference type="ChEBI" id="CHEBI:17754"/>
    </ligand>
</feature>
<comment type="similarity">
    <text evidence="2 11 12">Belongs to the FGGY kinase family.</text>
</comment>
<feature type="binding site" evidence="11">
    <location>
        <position position="83"/>
    </location>
    <ligand>
        <name>glycerol</name>
        <dbReference type="ChEBI" id="CHEBI:17754"/>
    </ligand>
</feature>
<feature type="binding site" evidence="11">
    <location>
        <position position="265"/>
    </location>
    <ligand>
        <name>ADP</name>
        <dbReference type="ChEBI" id="CHEBI:456216"/>
    </ligand>
</feature>
<comment type="caution">
    <text evidence="15">The sequence shown here is derived from an EMBL/GenBank/DDBJ whole genome shotgun (WGS) entry which is preliminary data.</text>
</comment>
<evidence type="ECO:0000256" key="11">
    <source>
        <dbReference type="HAMAP-Rule" id="MF_00186"/>
    </source>
</evidence>
<keyword evidence="4 11" id="KW-0547">Nucleotide-binding</keyword>
<dbReference type="Pfam" id="PF00370">
    <property type="entry name" value="FGGY_N"/>
    <property type="match status" value="1"/>
</dbReference>
<dbReference type="PANTHER" id="PTHR10196:SF69">
    <property type="entry name" value="GLYCEROL KINASE"/>
    <property type="match status" value="1"/>
</dbReference>
<feature type="binding site" evidence="11">
    <location>
        <position position="412"/>
    </location>
    <ligand>
        <name>ADP</name>
        <dbReference type="ChEBI" id="CHEBI:456216"/>
    </ligand>
</feature>
<dbReference type="SUPFAM" id="SSF53067">
    <property type="entry name" value="Actin-like ATPase domain"/>
    <property type="match status" value="2"/>
</dbReference>
<evidence type="ECO:0000256" key="6">
    <source>
        <dbReference type="ARBA" id="ARBA00022798"/>
    </source>
</evidence>
<keyword evidence="5 11" id="KW-0418">Kinase</keyword>
<evidence type="ECO:0000256" key="3">
    <source>
        <dbReference type="ARBA" id="ARBA00022679"/>
    </source>
</evidence>
<evidence type="ECO:0000256" key="1">
    <source>
        <dbReference type="ARBA" id="ARBA00005190"/>
    </source>
</evidence>
<dbReference type="PANTHER" id="PTHR10196">
    <property type="entry name" value="SUGAR KINASE"/>
    <property type="match status" value="1"/>
</dbReference>
<feature type="binding site" evidence="11">
    <location>
        <position position="83"/>
    </location>
    <ligand>
        <name>sn-glycerol 3-phosphate</name>
        <dbReference type="ChEBI" id="CHEBI:57597"/>
    </ligand>
</feature>
<dbReference type="GO" id="GO:0005829">
    <property type="term" value="C:cytosol"/>
    <property type="evidence" value="ECO:0007669"/>
    <property type="project" value="TreeGrafter"/>
</dbReference>
<dbReference type="Gene3D" id="3.30.420.40">
    <property type="match status" value="2"/>
</dbReference>
<dbReference type="InterPro" id="IPR018483">
    <property type="entry name" value="Carb_kinase_FGGY_CS"/>
</dbReference>
<dbReference type="HAMAP" id="MF_00186">
    <property type="entry name" value="Glycerol_kin"/>
    <property type="match status" value="1"/>
</dbReference>
<organism evidence="15 16">
    <name type="scientific">Candidatus Pseudoramibacter fermentans</name>
    <dbReference type="NCBI Taxonomy" id="2594427"/>
    <lineage>
        <taxon>Bacteria</taxon>
        <taxon>Bacillati</taxon>
        <taxon>Bacillota</taxon>
        <taxon>Clostridia</taxon>
        <taxon>Eubacteriales</taxon>
        <taxon>Eubacteriaceae</taxon>
        <taxon>Pseudoramibacter</taxon>
    </lineage>
</organism>
<comment type="pathway">
    <text evidence="1 11">Polyol metabolism; glycerol degradation via glycerol kinase pathway; sn-glycerol 3-phosphate from glycerol: step 1/1.</text>
</comment>
<evidence type="ECO:0000259" key="14">
    <source>
        <dbReference type="Pfam" id="PF02782"/>
    </source>
</evidence>
<dbReference type="PROSITE" id="PS00445">
    <property type="entry name" value="FGGY_KINASES_2"/>
    <property type="match status" value="1"/>
</dbReference>
<keyword evidence="6 11" id="KW-0319">Glycerol metabolism</keyword>
<dbReference type="Pfam" id="PF02782">
    <property type="entry name" value="FGGY_C"/>
    <property type="match status" value="1"/>
</dbReference>
<evidence type="ECO:0000256" key="7">
    <source>
        <dbReference type="ARBA" id="ARBA00022840"/>
    </source>
</evidence>
<dbReference type="InterPro" id="IPR018484">
    <property type="entry name" value="FGGY_N"/>
</dbReference>
<feature type="binding site" evidence="11">
    <location>
        <position position="243"/>
    </location>
    <ligand>
        <name>sn-glycerol 3-phosphate</name>
        <dbReference type="ChEBI" id="CHEBI:57597"/>
    </ligand>
</feature>
<feature type="binding site" evidence="11">
    <location>
        <position position="311"/>
    </location>
    <ligand>
        <name>ATP</name>
        <dbReference type="ChEBI" id="CHEBI:30616"/>
    </ligand>
</feature>
<dbReference type="FunFam" id="3.30.420.40:FF:000008">
    <property type="entry name" value="Glycerol kinase"/>
    <property type="match status" value="1"/>
</dbReference>
<proteinExistence type="inferred from homology"/>
<feature type="binding site" evidence="11">
    <location>
        <position position="82"/>
    </location>
    <ligand>
        <name>sn-glycerol 3-phosphate</name>
        <dbReference type="ChEBI" id="CHEBI:57597"/>
    </ligand>
</feature>
<feature type="binding site" evidence="11">
    <location>
        <position position="12"/>
    </location>
    <ligand>
        <name>ADP</name>
        <dbReference type="ChEBI" id="CHEBI:456216"/>
    </ligand>
</feature>
<evidence type="ECO:0000256" key="12">
    <source>
        <dbReference type="RuleBase" id="RU003733"/>
    </source>
</evidence>
<evidence type="ECO:0000256" key="9">
    <source>
        <dbReference type="ARBA" id="ARBA00054633"/>
    </source>
</evidence>
<feature type="domain" description="Carbohydrate kinase FGGY C-terminal" evidence="14">
    <location>
        <begin position="260"/>
        <end position="446"/>
    </location>
</feature>
<dbReference type="GO" id="GO:0019563">
    <property type="term" value="P:glycerol catabolic process"/>
    <property type="evidence" value="ECO:0007669"/>
    <property type="project" value="UniProtKB-UniRule"/>
</dbReference>
<dbReference type="NCBIfam" id="TIGR01311">
    <property type="entry name" value="glycerol_kin"/>
    <property type="match status" value="1"/>
</dbReference>
<feature type="binding site" evidence="11">
    <location>
        <position position="16"/>
    </location>
    <ligand>
        <name>ADP</name>
        <dbReference type="ChEBI" id="CHEBI:456216"/>
    </ligand>
</feature>
<feature type="binding site" evidence="11">
    <location>
        <position position="408"/>
    </location>
    <ligand>
        <name>ATP</name>
        <dbReference type="ChEBI" id="CHEBI:30616"/>
    </ligand>
</feature>
<feature type="binding site" evidence="11">
    <location>
        <position position="243"/>
    </location>
    <ligand>
        <name>glycerol</name>
        <dbReference type="ChEBI" id="CHEBI:17754"/>
    </ligand>
</feature>
<evidence type="ECO:0000259" key="13">
    <source>
        <dbReference type="Pfam" id="PF00370"/>
    </source>
</evidence>
<feature type="domain" description="Carbohydrate kinase FGGY N-terminal" evidence="13">
    <location>
        <begin position="4"/>
        <end position="250"/>
    </location>
</feature>
<feature type="binding site" evidence="11">
    <location>
        <position position="307"/>
    </location>
    <ligand>
        <name>ATP</name>
        <dbReference type="ChEBI" id="CHEBI:30616"/>
    </ligand>
</feature>
<dbReference type="FunFam" id="3.30.420.40:FF:000007">
    <property type="entry name" value="Glycerol kinase"/>
    <property type="match status" value="1"/>
</dbReference>
<evidence type="ECO:0000313" key="16">
    <source>
        <dbReference type="Proteomes" id="UP000473648"/>
    </source>
</evidence>
<dbReference type="InterPro" id="IPR018485">
    <property type="entry name" value="FGGY_C"/>
</dbReference>
<dbReference type="EMBL" id="VOGB01000005">
    <property type="protein sequence ID" value="MQM73274.1"/>
    <property type="molecule type" value="Genomic_DNA"/>
</dbReference>
<comment type="caution">
    <text evidence="11">Lacks conserved residue(s) required for the propagation of feature annotation.</text>
</comment>
<evidence type="ECO:0000313" key="15">
    <source>
        <dbReference type="EMBL" id="MQM73274.1"/>
    </source>
</evidence>
<comment type="subunit">
    <text evidence="10 11">Homotetramer and homodimer (in equilibrium).</text>
</comment>
<evidence type="ECO:0000256" key="8">
    <source>
        <dbReference type="ARBA" id="ARBA00052101"/>
    </source>
</evidence>
<comment type="activity regulation">
    <text evidence="11">Activated by phosphorylation and inhibited by fructose 1,6-bisphosphate (FBP).</text>
</comment>
<dbReference type="AlphaFoldDB" id="A0A6L5GSP8"/>
<feature type="binding site" evidence="11">
    <location>
        <position position="13"/>
    </location>
    <ligand>
        <name>ATP</name>
        <dbReference type="ChEBI" id="CHEBI:30616"/>
    </ligand>
</feature>
<evidence type="ECO:0000256" key="2">
    <source>
        <dbReference type="ARBA" id="ARBA00009156"/>
    </source>
</evidence>
<name>A0A6L5GSP8_9FIRM</name>
<dbReference type="UniPathway" id="UPA00618">
    <property type="reaction ID" value="UER00672"/>
</dbReference>